<dbReference type="EMBL" id="SZPX01000001">
    <property type="protein sequence ID" value="TKI71044.1"/>
    <property type="molecule type" value="Genomic_DNA"/>
</dbReference>
<gene>
    <name evidence="2" type="ORF">FCU45_01260</name>
</gene>
<organism evidence="2 3">
    <name type="scientific">Sulfurimonas crateris</name>
    <dbReference type="NCBI Taxonomy" id="2574727"/>
    <lineage>
        <taxon>Bacteria</taxon>
        <taxon>Pseudomonadati</taxon>
        <taxon>Campylobacterota</taxon>
        <taxon>Epsilonproteobacteria</taxon>
        <taxon>Campylobacterales</taxon>
        <taxon>Sulfurimonadaceae</taxon>
        <taxon>Sulfurimonas</taxon>
    </lineage>
</organism>
<protein>
    <submittedName>
        <fullName evidence="2">Uncharacterized protein</fullName>
    </submittedName>
</protein>
<dbReference type="OrthoDB" id="5334744at2"/>
<dbReference type="Proteomes" id="UP000309561">
    <property type="component" value="Unassembled WGS sequence"/>
</dbReference>
<evidence type="ECO:0000313" key="2">
    <source>
        <dbReference type="EMBL" id="TKI71044.1"/>
    </source>
</evidence>
<evidence type="ECO:0000256" key="1">
    <source>
        <dbReference type="SAM" id="MobiDB-lite"/>
    </source>
</evidence>
<dbReference type="AlphaFoldDB" id="A0A4U2ZA49"/>
<feature type="region of interest" description="Disordered" evidence="1">
    <location>
        <begin position="56"/>
        <end position="76"/>
    </location>
</feature>
<evidence type="ECO:0000313" key="3">
    <source>
        <dbReference type="Proteomes" id="UP000309561"/>
    </source>
</evidence>
<proteinExistence type="predicted"/>
<comment type="caution">
    <text evidence="2">The sequence shown here is derived from an EMBL/GenBank/DDBJ whole genome shotgun (WGS) entry which is preliminary data.</text>
</comment>
<sequence length="76" mass="8771">MNSIKHINNALQDLDKEVETILMDMSLPMNEKDNQMLPLLQQKRVLAQTLEDLTYLKNNPPKPNQACGISKHRNDK</sequence>
<dbReference type="RefSeq" id="WP_137011487.1">
    <property type="nucleotide sequence ID" value="NZ_SZPX01000001.1"/>
</dbReference>
<name>A0A4U2ZA49_9BACT</name>
<keyword evidence="3" id="KW-1185">Reference proteome</keyword>
<accession>A0A4U2ZA49</accession>
<reference evidence="2 3" key="1">
    <citation type="submission" date="2019-04" db="EMBL/GenBank/DDBJ databases">
        <title>Sulfurimonas crateris sp. nov. a facultative anaerobic sulfur-oxidizing chemolithautotrophic bacterium isolated from a terrestrial mud vulcano.</title>
        <authorList>
            <person name="Ratnikova N.M."/>
            <person name="Slobodkin A.I."/>
            <person name="Merkel A.Y."/>
            <person name="Novikov A."/>
            <person name="Bonch-Osmolovskaya E.A."/>
            <person name="Slobodkina G.B."/>
        </authorList>
    </citation>
    <scope>NUCLEOTIDE SEQUENCE [LARGE SCALE GENOMIC DNA]</scope>
    <source>
        <strain evidence="2 3">SN118</strain>
    </source>
</reference>